<feature type="compositionally biased region" description="Basic and acidic residues" evidence="2">
    <location>
        <begin position="9"/>
        <end position="19"/>
    </location>
</feature>
<dbReference type="AlphaFoldDB" id="A0A1L7RJG2"/>
<dbReference type="EMBL" id="LK995530">
    <property type="protein sequence ID" value="CED92066.1"/>
    <property type="molecule type" value="Genomic_DNA"/>
</dbReference>
<dbReference type="SMART" id="SM00422">
    <property type="entry name" value="HTH_MERR"/>
    <property type="match status" value="1"/>
</dbReference>
<protein>
    <submittedName>
        <fullName evidence="4">Transcriptional regulator, MerR</fullName>
    </submittedName>
</protein>
<dbReference type="Gene3D" id="1.10.1660.10">
    <property type="match status" value="1"/>
</dbReference>
<dbReference type="InterPro" id="IPR047057">
    <property type="entry name" value="MerR_fam"/>
</dbReference>
<keyword evidence="1" id="KW-0238">DNA-binding</keyword>
<dbReference type="InterPro" id="IPR000551">
    <property type="entry name" value="MerR-type_HTH_dom"/>
</dbReference>
<dbReference type="PROSITE" id="PS50937">
    <property type="entry name" value="HTH_MERR_2"/>
    <property type="match status" value="1"/>
</dbReference>
<dbReference type="CDD" id="cd00592">
    <property type="entry name" value="HTH_MerR-like"/>
    <property type="match status" value="1"/>
</dbReference>
<sequence length="247" mass="26644">MTGAAARRGAVDHSARAEGSEPWPRGVSREPAMKIGEVVDRLKAEFPALSVSKVRYLEAEGLISPHRVGNGYRRYSVADMERLRYTLTAQRDEYLPLSVIRERLTELDGDMDAPPPAPVARVVASDGRTVAGAFDADDLVHHSGASLAQIEELVTIGIIVPDAHGRFDSRALTTVSLALRAGRLGVPLRNLRTVRSAAEREADAIELATQHKRSRSTTAGEDAAAELAGVLAQLHTSLLHHAVEALR</sequence>
<evidence type="ECO:0000313" key="4">
    <source>
        <dbReference type="EMBL" id="CED92066.1"/>
    </source>
</evidence>
<gene>
    <name evidence="4" type="ORF">AAM4_2234</name>
</gene>
<dbReference type="PANTHER" id="PTHR30204:SF89">
    <property type="entry name" value="HTH MERR-TYPE DOMAIN-CONTAINING PROTEIN"/>
    <property type="match status" value="1"/>
</dbReference>
<accession>A0A1L7RJG2</accession>
<feature type="domain" description="HTH merR-type" evidence="3">
    <location>
        <begin position="49"/>
        <end position="106"/>
    </location>
</feature>
<reference evidence="4" key="1">
    <citation type="submission" date="2014-07" db="EMBL/GenBank/DDBJ databases">
        <authorList>
            <person name="Zhang J.E."/>
            <person name="Yang H."/>
            <person name="Guo J."/>
            <person name="Deng Z."/>
            <person name="Luo H."/>
            <person name="Luo M."/>
            <person name="Zhao B."/>
        </authorList>
    </citation>
    <scope>NUCLEOTIDE SEQUENCE</scope>
    <source>
        <strain evidence="4">AM4</strain>
    </source>
</reference>
<dbReference type="Pfam" id="PF13411">
    <property type="entry name" value="MerR_1"/>
    <property type="match status" value="1"/>
</dbReference>
<evidence type="ECO:0000256" key="1">
    <source>
        <dbReference type="ARBA" id="ARBA00023125"/>
    </source>
</evidence>
<dbReference type="PANTHER" id="PTHR30204">
    <property type="entry name" value="REDOX-CYCLING DRUG-SENSING TRANSCRIPTIONAL ACTIVATOR SOXR"/>
    <property type="match status" value="1"/>
</dbReference>
<dbReference type="InterPro" id="IPR009061">
    <property type="entry name" value="DNA-bd_dom_put_sf"/>
</dbReference>
<evidence type="ECO:0000256" key="2">
    <source>
        <dbReference type="SAM" id="MobiDB-lite"/>
    </source>
</evidence>
<evidence type="ECO:0000259" key="3">
    <source>
        <dbReference type="PROSITE" id="PS50937"/>
    </source>
</evidence>
<organism evidence="4">
    <name type="scientific">Actinomyces succiniciruminis</name>
    <dbReference type="NCBI Taxonomy" id="1522002"/>
    <lineage>
        <taxon>Bacteria</taxon>
        <taxon>Bacillati</taxon>
        <taxon>Actinomycetota</taxon>
        <taxon>Actinomycetes</taxon>
        <taxon>Actinomycetales</taxon>
        <taxon>Actinomycetaceae</taxon>
        <taxon>Actinomyces</taxon>
    </lineage>
</organism>
<dbReference type="GO" id="GO:0003677">
    <property type="term" value="F:DNA binding"/>
    <property type="evidence" value="ECO:0007669"/>
    <property type="project" value="UniProtKB-KW"/>
</dbReference>
<feature type="region of interest" description="Disordered" evidence="2">
    <location>
        <begin position="1"/>
        <end position="28"/>
    </location>
</feature>
<dbReference type="GO" id="GO:0003700">
    <property type="term" value="F:DNA-binding transcription factor activity"/>
    <property type="evidence" value="ECO:0007669"/>
    <property type="project" value="InterPro"/>
</dbReference>
<dbReference type="SUPFAM" id="SSF46955">
    <property type="entry name" value="Putative DNA-binding domain"/>
    <property type="match status" value="1"/>
</dbReference>
<name>A0A1L7RJG2_9ACTO</name>
<proteinExistence type="predicted"/>